<keyword evidence="1" id="KW-0597">Phosphoprotein</keyword>
<dbReference type="RefSeq" id="WP_345463348.1">
    <property type="nucleotide sequence ID" value="NZ_BAABHF010000019.1"/>
</dbReference>
<evidence type="ECO:0000313" key="3">
    <source>
        <dbReference type="EMBL" id="GAA4493045.1"/>
    </source>
</evidence>
<evidence type="ECO:0000259" key="2">
    <source>
        <dbReference type="PROSITE" id="PS50110"/>
    </source>
</evidence>
<dbReference type="PANTHER" id="PTHR44520:SF2">
    <property type="entry name" value="RESPONSE REGULATOR RCP1"/>
    <property type="match status" value="1"/>
</dbReference>
<dbReference type="Pfam" id="PF00072">
    <property type="entry name" value="Response_reg"/>
    <property type="match status" value="1"/>
</dbReference>
<dbReference type="InterPro" id="IPR001789">
    <property type="entry name" value="Sig_transdc_resp-reg_receiver"/>
</dbReference>
<proteinExistence type="predicted"/>
<sequence>MAAQAPVRPYRILLVEDDPADALLVEEALLDGSEGDRSLVQVPDGVAALEHLRDPGQPRPDLIVLDLNMPRMNGSEVLKILKQEPALKAIPVVVLTTSAADEDVATAYATHASAYVVKPVNLDDFIEAVRNIDTFYREFAEHLPSDPSTGG</sequence>
<protein>
    <submittedName>
        <fullName evidence="3">Response regulator</fullName>
    </submittedName>
</protein>
<dbReference type="InterPro" id="IPR011006">
    <property type="entry name" value="CheY-like_superfamily"/>
</dbReference>
<dbReference type="PANTHER" id="PTHR44520">
    <property type="entry name" value="RESPONSE REGULATOR RCP1-RELATED"/>
    <property type="match status" value="1"/>
</dbReference>
<dbReference type="InterPro" id="IPR052893">
    <property type="entry name" value="TCS_response_regulator"/>
</dbReference>
<dbReference type="Gene3D" id="3.40.50.2300">
    <property type="match status" value="1"/>
</dbReference>
<feature type="modified residue" description="4-aspartylphosphate" evidence="1">
    <location>
        <position position="66"/>
    </location>
</feature>
<reference evidence="4" key="1">
    <citation type="journal article" date="2019" name="Int. J. Syst. Evol. Microbiol.">
        <title>The Global Catalogue of Microorganisms (GCM) 10K type strain sequencing project: providing services to taxonomists for standard genome sequencing and annotation.</title>
        <authorList>
            <consortium name="The Broad Institute Genomics Platform"/>
            <consortium name="The Broad Institute Genome Sequencing Center for Infectious Disease"/>
            <person name="Wu L."/>
            <person name="Ma J."/>
        </authorList>
    </citation>
    <scope>NUCLEOTIDE SEQUENCE [LARGE SCALE GENOMIC DNA]</scope>
    <source>
        <strain evidence="4">JCM 17933</strain>
    </source>
</reference>
<accession>A0ABP8PTR7</accession>
<name>A0ABP8PTR7_9ACTN</name>
<comment type="caution">
    <text evidence="3">The sequence shown here is derived from an EMBL/GenBank/DDBJ whole genome shotgun (WGS) entry which is preliminary data.</text>
</comment>
<evidence type="ECO:0000256" key="1">
    <source>
        <dbReference type="PROSITE-ProRule" id="PRU00169"/>
    </source>
</evidence>
<dbReference type="PROSITE" id="PS50110">
    <property type="entry name" value="RESPONSE_REGULATORY"/>
    <property type="match status" value="1"/>
</dbReference>
<dbReference type="SUPFAM" id="SSF52172">
    <property type="entry name" value="CheY-like"/>
    <property type="match status" value="1"/>
</dbReference>
<dbReference type="Proteomes" id="UP001500503">
    <property type="component" value="Unassembled WGS sequence"/>
</dbReference>
<gene>
    <name evidence="3" type="ORF">GCM10023191_029870</name>
</gene>
<dbReference type="SMART" id="SM00448">
    <property type="entry name" value="REC"/>
    <property type="match status" value="1"/>
</dbReference>
<feature type="domain" description="Response regulatory" evidence="2">
    <location>
        <begin position="11"/>
        <end position="133"/>
    </location>
</feature>
<keyword evidence="4" id="KW-1185">Reference proteome</keyword>
<organism evidence="3 4">
    <name type="scientific">Actinoallomurus oryzae</name>
    <dbReference type="NCBI Taxonomy" id="502180"/>
    <lineage>
        <taxon>Bacteria</taxon>
        <taxon>Bacillati</taxon>
        <taxon>Actinomycetota</taxon>
        <taxon>Actinomycetes</taxon>
        <taxon>Streptosporangiales</taxon>
        <taxon>Thermomonosporaceae</taxon>
        <taxon>Actinoallomurus</taxon>
    </lineage>
</organism>
<dbReference type="CDD" id="cd17557">
    <property type="entry name" value="REC_Rcp-like"/>
    <property type="match status" value="1"/>
</dbReference>
<evidence type="ECO:0000313" key="4">
    <source>
        <dbReference type="Proteomes" id="UP001500503"/>
    </source>
</evidence>
<dbReference type="EMBL" id="BAABHF010000019">
    <property type="protein sequence ID" value="GAA4493045.1"/>
    <property type="molecule type" value="Genomic_DNA"/>
</dbReference>